<comment type="caution">
    <text evidence="2">The sequence shown here is derived from an EMBL/GenBank/DDBJ whole genome shotgun (WGS) entry which is preliminary data.</text>
</comment>
<dbReference type="InterPro" id="IPR029068">
    <property type="entry name" value="Glyas_Bleomycin-R_OHBP_Dase"/>
</dbReference>
<dbReference type="PROSITE" id="PS51819">
    <property type="entry name" value="VOC"/>
    <property type="match status" value="2"/>
</dbReference>
<gene>
    <name evidence="2" type="ORF">GSY69_04050</name>
</gene>
<proteinExistence type="predicted"/>
<evidence type="ECO:0000313" key="3">
    <source>
        <dbReference type="Proteomes" id="UP000469215"/>
    </source>
</evidence>
<dbReference type="InterPro" id="IPR037523">
    <property type="entry name" value="VOC_core"/>
</dbReference>
<dbReference type="InterPro" id="IPR004360">
    <property type="entry name" value="Glyas_Fos-R_dOase_dom"/>
</dbReference>
<organism evidence="2 3">
    <name type="scientific">Brevibacterium rongguiense</name>
    <dbReference type="NCBI Taxonomy" id="2695267"/>
    <lineage>
        <taxon>Bacteria</taxon>
        <taxon>Bacillati</taxon>
        <taxon>Actinomycetota</taxon>
        <taxon>Actinomycetes</taxon>
        <taxon>Micrococcales</taxon>
        <taxon>Brevibacteriaceae</taxon>
        <taxon>Brevibacterium</taxon>
    </lineage>
</organism>
<accession>A0A6N9H6E0</accession>
<dbReference type="CDD" id="cd07247">
    <property type="entry name" value="SgaA_N_like"/>
    <property type="match status" value="2"/>
</dbReference>
<feature type="domain" description="VOC" evidence="1">
    <location>
        <begin position="140"/>
        <end position="268"/>
    </location>
</feature>
<sequence>MPRPTGTPTWLDYGAPQLSESLDFYGALFGWDFEDSGPQLNHYTMAHKDGAPVCGLMDTTGVTGPDGAPLPAAWNVFLAVDDIGARLAKAQEAGARVLMEPGHMAGTGTFALLADPTGARIGLWEADGFDGYAFSGAPGTPVWFELMSMDFDASARFYADVFDFEVTPEGAQPGTQDDSARQQCAAPAYATNAPAERASAGICAASAWFPAGTVSFWRLYFGVADADAAIERIRTLGGSLLDGPMDSPFGRIATVADPKGAGFQINQPLPDQGA</sequence>
<dbReference type="PANTHER" id="PTHR33993:SF14">
    <property type="entry name" value="GB|AAF24581.1"/>
    <property type="match status" value="1"/>
</dbReference>
<feature type="domain" description="VOC" evidence="1">
    <location>
        <begin position="7"/>
        <end position="126"/>
    </location>
</feature>
<dbReference type="EMBL" id="WWEQ01000011">
    <property type="protein sequence ID" value="MYM19164.1"/>
    <property type="molecule type" value="Genomic_DNA"/>
</dbReference>
<dbReference type="SUPFAM" id="SSF54593">
    <property type="entry name" value="Glyoxalase/Bleomycin resistance protein/Dihydroxybiphenyl dioxygenase"/>
    <property type="match status" value="2"/>
</dbReference>
<dbReference type="PANTHER" id="PTHR33993">
    <property type="entry name" value="GLYOXALASE-RELATED"/>
    <property type="match status" value="1"/>
</dbReference>
<name>A0A6N9H6E0_9MICO</name>
<dbReference type="AlphaFoldDB" id="A0A6N9H6E0"/>
<dbReference type="Proteomes" id="UP000469215">
    <property type="component" value="Unassembled WGS sequence"/>
</dbReference>
<reference evidence="2 3" key="1">
    <citation type="submission" date="2020-01" db="EMBL/GenBank/DDBJ databases">
        <authorList>
            <person name="Deng T."/>
        </authorList>
    </citation>
    <scope>NUCLEOTIDE SEQUENCE [LARGE SCALE GENOMIC DNA]</scope>
    <source>
        <strain evidence="2 3">5221</strain>
    </source>
</reference>
<dbReference type="Pfam" id="PF00903">
    <property type="entry name" value="Glyoxalase"/>
    <property type="match status" value="2"/>
</dbReference>
<evidence type="ECO:0000313" key="2">
    <source>
        <dbReference type="EMBL" id="MYM19164.1"/>
    </source>
</evidence>
<dbReference type="InterPro" id="IPR052164">
    <property type="entry name" value="Anthracycline_SecMetBiosynth"/>
</dbReference>
<keyword evidence="3" id="KW-1185">Reference proteome</keyword>
<protein>
    <submittedName>
        <fullName evidence="2">VOC family protein</fullName>
    </submittedName>
</protein>
<dbReference type="Gene3D" id="3.10.180.10">
    <property type="entry name" value="2,3-Dihydroxybiphenyl 1,2-Dioxygenase, domain 1"/>
    <property type="match status" value="2"/>
</dbReference>
<evidence type="ECO:0000259" key="1">
    <source>
        <dbReference type="PROSITE" id="PS51819"/>
    </source>
</evidence>
<dbReference type="RefSeq" id="WP_160952600.1">
    <property type="nucleotide sequence ID" value="NZ_WWEQ01000011.1"/>
</dbReference>